<proteinExistence type="predicted"/>
<reference evidence="1" key="2">
    <citation type="submission" date="2020-11" db="EMBL/GenBank/DDBJ databases">
        <authorList>
            <person name="McCartney M.A."/>
            <person name="Auch B."/>
            <person name="Kono T."/>
            <person name="Mallez S."/>
            <person name="Becker A."/>
            <person name="Gohl D.M."/>
            <person name="Silverstein K.A.T."/>
            <person name="Koren S."/>
            <person name="Bechman K.B."/>
            <person name="Herman A."/>
            <person name="Abrahante J.E."/>
            <person name="Garbe J."/>
        </authorList>
    </citation>
    <scope>NUCLEOTIDE SEQUENCE</scope>
    <source>
        <strain evidence="1">Duluth1</strain>
        <tissue evidence="1">Whole animal</tissue>
    </source>
</reference>
<accession>A0A9D4HV83</accession>
<dbReference type="AlphaFoldDB" id="A0A9D4HV83"/>
<evidence type="ECO:0000313" key="1">
    <source>
        <dbReference type="EMBL" id="KAH3734182.1"/>
    </source>
</evidence>
<evidence type="ECO:0000313" key="2">
    <source>
        <dbReference type="Proteomes" id="UP000828390"/>
    </source>
</evidence>
<sequence length="52" mass="5518">MSGLRNNIDKEMITGSSKKAYITVKNLTKTSQPKAIVIADPDANLLTEGAAV</sequence>
<gene>
    <name evidence="1" type="ORF">DPMN_040622</name>
</gene>
<dbReference type="Proteomes" id="UP000828390">
    <property type="component" value="Unassembled WGS sequence"/>
</dbReference>
<organism evidence="1 2">
    <name type="scientific">Dreissena polymorpha</name>
    <name type="common">Zebra mussel</name>
    <name type="synonym">Mytilus polymorpha</name>
    <dbReference type="NCBI Taxonomy" id="45954"/>
    <lineage>
        <taxon>Eukaryota</taxon>
        <taxon>Metazoa</taxon>
        <taxon>Spiralia</taxon>
        <taxon>Lophotrochozoa</taxon>
        <taxon>Mollusca</taxon>
        <taxon>Bivalvia</taxon>
        <taxon>Autobranchia</taxon>
        <taxon>Heteroconchia</taxon>
        <taxon>Euheterodonta</taxon>
        <taxon>Imparidentia</taxon>
        <taxon>Neoheterodontei</taxon>
        <taxon>Myida</taxon>
        <taxon>Dreissenoidea</taxon>
        <taxon>Dreissenidae</taxon>
        <taxon>Dreissena</taxon>
    </lineage>
</organism>
<name>A0A9D4HV83_DREPO</name>
<keyword evidence="2" id="KW-1185">Reference proteome</keyword>
<comment type="caution">
    <text evidence="1">The sequence shown here is derived from an EMBL/GenBank/DDBJ whole genome shotgun (WGS) entry which is preliminary data.</text>
</comment>
<reference evidence="1" key="1">
    <citation type="journal article" date="2019" name="bioRxiv">
        <title>The Genome of the Zebra Mussel, Dreissena polymorpha: A Resource for Invasive Species Research.</title>
        <authorList>
            <person name="McCartney M.A."/>
            <person name="Auch B."/>
            <person name="Kono T."/>
            <person name="Mallez S."/>
            <person name="Zhang Y."/>
            <person name="Obille A."/>
            <person name="Becker A."/>
            <person name="Abrahante J.E."/>
            <person name="Garbe J."/>
            <person name="Badalamenti J.P."/>
            <person name="Herman A."/>
            <person name="Mangelson H."/>
            <person name="Liachko I."/>
            <person name="Sullivan S."/>
            <person name="Sone E.D."/>
            <person name="Koren S."/>
            <person name="Silverstein K.A.T."/>
            <person name="Beckman K.B."/>
            <person name="Gohl D.M."/>
        </authorList>
    </citation>
    <scope>NUCLEOTIDE SEQUENCE</scope>
    <source>
        <strain evidence="1">Duluth1</strain>
        <tissue evidence="1">Whole animal</tissue>
    </source>
</reference>
<protein>
    <submittedName>
        <fullName evidence="1">Uncharacterized protein</fullName>
    </submittedName>
</protein>
<dbReference type="EMBL" id="JAIWYP010000011">
    <property type="protein sequence ID" value="KAH3734182.1"/>
    <property type="molecule type" value="Genomic_DNA"/>
</dbReference>